<evidence type="ECO:0000256" key="8">
    <source>
        <dbReference type="ARBA" id="ARBA00023065"/>
    </source>
</evidence>
<evidence type="ECO:0000313" key="14">
    <source>
        <dbReference type="Proteomes" id="UP000034883"/>
    </source>
</evidence>
<proteinExistence type="inferred from homology"/>
<evidence type="ECO:0000313" key="13">
    <source>
        <dbReference type="EMBL" id="AKF07318.1"/>
    </source>
</evidence>
<dbReference type="OrthoDB" id="9789241at2"/>
<dbReference type="GO" id="GO:0005886">
    <property type="term" value="C:plasma membrane"/>
    <property type="evidence" value="ECO:0007669"/>
    <property type="project" value="UniProtKB-SubCell"/>
</dbReference>
<comment type="subcellular location">
    <subcellularLocation>
        <location evidence="11 12">Cell membrane</location>
        <topology evidence="11 12">Multi-pass membrane protein</topology>
    </subcellularLocation>
    <subcellularLocation>
        <location evidence="1">Membrane</location>
        <topology evidence="1">Multi-pass membrane protein</topology>
    </subcellularLocation>
</comment>
<keyword evidence="3 11" id="KW-0813">Transport</keyword>
<dbReference type="SUPFAM" id="SSF81336">
    <property type="entry name" value="F1F0 ATP synthase subunit A"/>
    <property type="match status" value="1"/>
</dbReference>
<keyword evidence="11" id="KW-1003">Cell membrane</keyword>
<keyword evidence="10 11" id="KW-0066">ATP synthesis</keyword>
<evidence type="ECO:0000256" key="11">
    <source>
        <dbReference type="HAMAP-Rule" id="MF_01393"/>
    </source>
</evidence>
<feature type="transmembrane region" description="Helical" evidence="11">
    <location>
        <begin position="236"/>
        <end position="259"/>
    </location>
</feature>
<keyword evidence="5 11" id="KW-0812">Transmembrane</keyword>
<feature type="transmembrane region" description="Helical" evidence="11">
    <location>
        <begin position="174"/>
        <end position="196"/>
    </location>
</feature>
<feature type="transmembrane region" description="Helical" evidence="11">
    <location>
        <begin position="47"/>
        <end position="67"/>
    </location>
</feature>
<evidence type="ECO:0000256" key="5">
    <source>
        <dbReference type="ARBA" id="ARBA00022692"/>
    </source>
</evidence>
<dbReference type="HAMAP" id="MF_01393">
    <property type="entry name" value="ATP_synth_a_bact"/>
    <property type="match status" value="1"/>
</dbReference>
<keyword evidence="6 11" id="KW-0375">Hydrogen ion transport</keyword>
<accession>A0A0F6W4L7</accession>
<evidence type="ECO:0000256" key="12">
    <source>
        <dbReference type="RuleBase" id="RU000483"/>
    </source>
</evidence>
<dbReference type="AlphaFoldDB" id="A0A0F6W4L7"/>
<dbReference type="GO" id="GO:0042777">
    <property type="term" value="P:proton motive force-driven plasma membrane ATP synthesis"/>
    <property type="evidence" value="ECO:0007669"/>
    <property type="project" value="TreeGrafter"/>
</dbReference>
<dbReference type="PRINTS" id="PR00123">
    <property type="entry name" value="ATPASEA"/>
</dbReference>
<evidence type="ECO:0000256" key="10">
    <source>
        <dbReference type="ARBA" id="ARBA00023310"/>
    </source>
</evidence>
<dbReference type="Proteomes" id="UP000034883">
    <property type="component" value="Chromosome"/>
</dbReference>
<protein>
    <recommendedName>
        <fullName evidence="11 12">ATP synthase subunit a</fullName>
    </recommendedName>
    <alternativeName>
        <fullName evidence="11">ATP synthase F0 sector subunit a</fullName>
    </alternativeName>
    <alternativeName>
        <fullName evidence="11">F-ATPase subunit 6</fullName>
    </alternativeName>
</protein>
<dbReference type="NCBIfam" id="TIGR01131">
    <property type="entry name" value="ATP_synt_6_or_A"/>
    <property type="match status" value="1"/>
</dbReference>
<dbReference type="Gene3D" id="1.20.120.220">
    <property type="entry name" value="ATP synthase, F0 complex, subunit A"/>
    <property type="match status" value="1"/>
</dbReference>
<organism evidence="13 14">
    <name type="scientific">Sandaracinus amylolyticus</name>
    <dbReference type="NCBI Taxonomy" id="927083"/>
    <lineage>
        <taxon>Bacteria</taxon>
        <taxon>Pseudomonadati</taxon>
        <taxon>Myxococcota</taxon>
        <taxon>Polyangia</taxon>
        <taxon>Polyangiales</taxon>
        <taxon>Sandaracinaceae</taxon>
        <taxon>Sandaracinus</taxon>
    </lineage>
</organism>
<dbReference type="PANTHER" id="PTHR42823:SF3">
    <property type="entry name" value="ATP SYNTHASE SUBUNIT A, CHLOROPLASTIC"/>
    <property type="match status" value="1"/>
</dbReference>
<evidence type="ECO:0000256" key="9">
    <source>
        <dbReference type="ARBA" id="ARBA00023136"/>
    </source>
</evidence>
<dbReference type="InterPro" id="IPR045082">
    <property type="entry name" value="ATP_syn_F0_a_bact/chloroplast"/>
</dbReference>
<dbReference type="STRING" id="927083.DB32_004467"/>
<comment type="similarity">
    <text evidence="2 11 12">Belongs to the ATPase A chain family.</text>
</comment>
<evidence type="ECO:0000256" key="1">
    <source>
        <dbReference type="ARBA" id="ARBA00004141"/>
    </source>
</evidence>
<dbReference type="GO" id="GO:0045259">
    <property type="term" value="C:proton-transporting ATP synthase complex"/>
    <property type="evidence" value="ECO:0007669"/>
    <property type="project" value="UniProtKB-KW"/>
</dbReference>
<dbReference type="GO" id="GO:0046933">
    <property type="term" value="F:proton-transporting ATP synthase activity, rotational mechanism"/>
    <property type="evidence" value="ECO:0007669"/>
    <property type="project" value="UniProtKB-UniRule"/>
</dbReference>
<keyword evidence="4 11" id="KW-0138">CF(0)</keyword>
<reference evidence="13" key="1">
    <citation type="submission" date="2015-03" db="EMBL/GenBank/DDBJ databases">
        <title>Genome assembly of Sandaracinus amylolyticus DSM 53668.</title>
        <authorList>
            <person name="Sharma G."/>
            <person name="Subramanian S."/>
        </authorList>
    </citation>
    <scope>NUCLEOTIDE SEQUENCE [LARGE SCALE GENOMIC DNA]</scope>
    <source>
        <strain evidence="13">DSM 53668</strain>
    </source>
</reference>
<evidence type="ECO:0000256" key="6">
    <source>
        <dbReference type="ARBA" id="ARBA00022781"/>
    </source>
</evidence>
<evidence type="ECO:0000256" key="7">
    <source>
        <dbReference type="ARBA" id="ARBA00022989"/>
    </source>
</evidence>
<dbReference type="InterPro" id="IPR023011">
    <property type="entry name" value="ATP_synth_F0_asu_AS"/>
</dbReference>
<gene>
    <name evidence="11" type="primary">atpB</name>
    <name evidence="13" type="ORF">DB32_004467</name>
</gene>
<dbReference type="PANTHER" id="PTHR42823">
    <property type="entry name" value="ATP SYNTHASE SUBUNIT A, CHLOROPLASTIC"/>
    <property type="match status" value="1"/>
</dbReference>
<evidence type="ECO:0000256" key="4">
    <source>
        <dbReference type="ARBA" id="ARBA00022547"/>
    </source>
</evidence>
<name>A0A0F6W4L7_9BACT</name>
<keyword evidence="7 11" id="KW-1133">Transmembrane helix</keyword>
<dbReference type="InterPro" id="IPR035908">
    <property type="entry name" value="F0_ATP_A_sf"/>
</dbReference>
<keyword evidence="9 11" id="KW-0472">Membrane</keyword>
<keyword evidence="8 11" id="KW-0406">Ion transport</keyword>
<feature type="transmembrane region" description="Helical" evidence="11">
    <location>
        <begin position="208"/>
        <end position="230"/>
    </location>
</feature>
<evidence type="ECO:0000256" key="2">
    <source>
        <dbReference type="ARBA" id="ARBA00006810"/>
    </source>
</evidence>
<sequence>MPHGESWFTLAFRGTTLWDNVVNLVMVINNLMTGESDSILANETGHVGHVFGALFILLLIAVIAFVANTKVKDTKAAIVPEDRLTPRTFVELFVGAAYSMMSDIMGPKPARYFLPLIGTCAFFILFSNLLGLVPGFTPPTDNLNTTLAMALVIFLATHVYGIKENGFNHVKHLFGPIVAWYALPLMLLMFCIEVISHIARPISLSIRLMANMVADHLVVGAFLTVFAFLVPVPVMVLGTLVCIVQTLVFCILSTVYIGLAIQHDEGHH</sequence>
<dbReference type="Pfam" id="PF00119">
    <property type="entry name" value="ATP-synt_A"/>
    <property type="match status" value="1"/>
</dbReference>
<dbReference type="PROSITE" id="PS00449">
    <property type="entry name" value="ATPASE_A"/>
    <property type="match status" value="1"/>
</dbReference>
<keyword evidence="14" id="KW-1185">Reference proteome</keyword>
<dbReference type="KEGG" id="samy:DB32_004467"/>
<dbReference type="InterPro" id="IPR000568">
    <property type="entry name" value="ATP_synth_F0_asu"/>
</dbReference>
<evidence type="ECO:0000256" key="3">
    <source>
        <dbReference type="ARBA" id="ARBA00022448"/>
    </source>
</evidence>
<feature type="transmembrane region" description="Helical" evidence="11">
    <location>
        <begin position="112"/>
        <end position="133"/>
    </location>
</feature>
<dbReference type="EMBL" id="CP011125">
    <property type="protein sequence ID" value="AKF07318.1"/>
    <property type="molecule type" value="Genomic_DNA"/>
</dbReference>
<feature type="transmembrane region" description="Helical" evidence="11">
    <location>
        <begin position="145"/>
        <end position="162"/>
    </location>
</feature>
<comment type="function">
    <text evidence="11 12">Key component of the proton channel; it plays a direct role in the translocation of protons across the membrane.</text>
</comment>
<dbReference type="RefSeq" id="WP_053234592.1">
    <property type="nucleotide sequence ID" value="NZ_CP011125.1"/>
</dbReference>
<dbReference type="CDD" id="cd00310">
    <property type="entry name" value="ATP-synt_Fo_a_6"/>
    <property type="match status" value="1"/>
</dbReference>